<evidence type="ECO:0008006" key="3">
    <source>
        <dbReference type="Google" id="ProtNLM"/>
    </source>
</evidence>
<dbReference type="Proteomes" id="UP000499080">
    <property type="component" value="Unassembled WGS sequence"/>
</dbReference>
<keyword evidence="2" id="KW-1185">Reference proteome</keyword>
<organism evidence="1 2">
    <name type="scientific">Araneus ventricosus</name>
    <name type="common">Orbweaver spider</name>
    <name type="synonym">Epeira ventricosa</name>
    <dbReference type="NCBI Taxonomy" id="182803"/>
    <lineage>
        <taxon>Eukaryota</taxon>
        <taxon>Metazoa</taxon>
        <taxon>Ecdysozoa</taxon>
        <taxon>Arthropoda</taxon>
        <taxon>Chelicerata</taxon>
        <taxon>Arachnida</taxon>
        <taxon>Araneae</taxon>
        <taxon>Araneomorphae</taxon>
        <taxon>Entelegynae</taxon>
        <taxon>Araneoidea</taxon>
        <taxon>Araneidae</taxon>
        <taxon>Araneus</taxon>
    </lineage>
</organism>
<protein>
    <recommendedName>
        <fullName evidence="3">Reverse transcriptase Ty1/copia-type domain-containing protein</fullName>
    </recommendedName>
</protein>
<dbReference type="OrthoDB" id="411615at2759"/>
<dbReference type="EMBL" id="BGPR01039130">
    <property type="protein sequence ID" value="GBO15065.1"/>
    <property type="molecule type" value="Genomic_DNA"/>
</dbReference>
<dbReference type="AlphaFoldDB" id="A0A4Y2UPY4"/>
<sequence>MRGHSFSQKNNELFVSTRTGIEIPACYSEATRSPEDKLWEEAMIEELQSYEANETWELPEIQRILDNKWVYRIKTNTDGSLL</sequence>
<comment type="caution">
    <text evidence="1">The sequence shown here is derived from an EMBL/GenBank/DDBJ whole genome shotgun (WGS) entry which is preliminary data.</text>
</comment>
<gene>
    <name evidence="1" type="ORF">AVEN_47912_1</name>
</gene>
<accession>A0A4Y2UPY4</accession>
<evidence type="ECO:0000313" key="2">
    <source>
        <dbReference type="Proteomes" id="UP000499080"/>
    </source>
</evidence>
<proteinExistence type="predicted"/>
<name>A0A4Y2UPY4_ARAVE</name>
<reference evidence="1 2" key="1">
    <citation type="journal article" date="2019" name="Sci. Rep.">
        <title>Orb-weaving spider Araneus ventricosus genome elucidates the spidroin gene catalogue.</title>
        <authorList>
            <person name="Kono N."/>
            <person name="Nakamura H."/>
            <person name="Ohtoshi R."/>
            <person name="Moran D.A.P."/>
            <person name="Shinohara A."/>
            <person name="Yoshida Y."/>
            <person name="Fujiwara M."/>
            <person name="Mori M."/>
            <person name="Tomita M."/>
            <person name="Arakawa K."/>
        </authorList>
    </citation>
    <scope>NUCLEOTIDE SEQUENCE [LARGE SCALE GENOMIC DNA]</scope>
</reference>
<evidence type="ECO:0000313" key="1">
    <source>
        <dbReference type="EMBL" id="GBO15065.1"/>
    </source>
</evidence>